<dbReference type="Proteomes" id="UP001233172">
    <property type="component" value="Unassembled WGS sequence"/>
</dbReference>
<sequence length="74" mass="8326">MSLRARFKAMKLASSEKQPNDCPSSMRTDSCLLAKGFSPVISRPQPRFEMANVSSLTDVQYSNTRYLNNAHKSE</sequence>
<accession>A0AAD8F719</accession>
<evidence type="ECO:0000313" key="1">
    <source>
        <dbReference type="EMBL" id="KAK0054107.1"/>
    </source>
</evidence>
<protein>
    <submittedName>
        <fullName evidence="1">Uncharacterized protein</fullName>
    </submittedName>
</protein>
<organism evidence="1 2">
    <name type="scientific">Biomphalaria pfeifferi</name>
    <name type="common">Bloodfluke planorb</name>
    <name type="synonym">Freshwater snail</name>
    <dbReference type="NCBI Taxonomy" id="112525"/>
    <lineage>
        <taxon>Eukaryota</taxon>
        <taxon>Metazoa</taxon>
        <taxon>Spiralia</taxon>
        <taxon>Lophotrochozoa</taxon>
        <taxon>Mollusca</taxon>
        <taxon>Gastropoda</taxon>
        <taxon>Heterobranchia</taxon>
        <taxon>Euthyneura</taxon>
        <taxon>Panpulmonata</taxon>
        <taxon>Hygrophila</taxon>
        <taxon>Lymnaeoidea</taxon>
        <taxon>Planorbidae</taxon>
        <taxon>Biomphalaria</taxon>
    </lineage>
</organism>
<evidence type="ECO:0000313" key="2">
    <source>
        <dbReference type="Proteomes" id="UP001233172"/>
    </source>
</evidence>
<reference evidence="1" key="2">
    <citation type="submission" date="2023-04" db="EMBL/GenBank/DDBJ databases">
        <authorList>
            <person name="Bu L."/>
            <person name="Lu L."/>
            <person name="Laidemitt M.R."/>
            <person name="Zhang S.M."/>
            <person name="Mutuku M."/>
            <person name="Mkoji G."/>
            <person name="Steinauer M."/>
            <person name="Loker E.S."/>
        </authorList>
    </citation>
    <scope>NUCLEOTIDE SEQUENCE</scope>
    <source>
        <strain evidence="1">KasaAsao</strain>
        <tissue evidence="1">Whole Snail</tissue>
    </source>
</reference>
<comment type="caution">
    <text evidence="1">The sequence shown here is derived from an EMBL/GenBank/DDBJ whole genome shotgun (WGS) entry which is preliminary data.</text>
</comment>
<reference evidence="1" key="1">
    <citation type="journal article" date="2023" name="PLoS Negl. Trop. Dis.">
        <title>A genome sequence for Biomphalaria pfeifferi, the major vector snail for the human-infecting parasite Schistosoma mansoni.</title>
        <authorList>
            <person name="Bu L."/>
            <person name="Lu L."/>
            <person name="Laidemitt M.R."/>
            <person name="Zhang S.M."/>
            <person name="Mutuku M."/>
            <person name="Mkoji G."/>
            <person name="Steinauer M."/>
            <person name="Loker E.S."/>
        </authorList>
    </citation>
    <scope>NUCLEOTIDE SEQUENCE</scope>
    <source>
        <strain evidence="1">KasaAsao</strain>
    </source>
</reference>
<keyword evidence="2" id="KW-1185">Reference proteome</keyword>
<dbReference type="AlphaFoldDB" id="A0AAD8F719"/>
<dbReference type="EMBL" id="JASAOG010000080">
    <property type="protein sequence ID" value="KAK0054107.1"/>
    <property type="molecule type" value="Genomic_DNA"/>
</dbReference>
<gene>
    <name evidence="1" type="ORF">Bpfe_016374</name>
</gene>
<name>A0AAD8F719_BIOPF</name>
<proteinExistence type="predicted"/>